<feature type="region of interest" description="Disordered" evidence="1">
    <location>
        <begin position="66"/>
        <end position="85"/>
    </location>
</feature>
<reference evidence="2 3" key="1">
    <citation type="submission" date="2019-07" db="EMBL/GenBank/DDBJ databases">
        <title>Ln-dependent methylotrophs.</title>
        <authorList>
            <person name="Tani A."/>
        </authorList>
    </citation>
    <scope>NUCLEOTIDE SEQUENCE [LARGE SCALE GENOMIC DNA]</scope>
    <source>
        <strain evidence="2 3">SM89A</strain>
    </source>
</reference>
<evidence type="ECO:0000313" key="2">
    <source>
        <dbReference type="EMBL" id="TRL28981.1"/>
    </source>
</evidence>
<dbReference type="Proteomes" id="UP000316781">
    <property type="component" value="Unassembled WGS sequence"/>
</dbReference>
<protein>
    <submittedName>
        <fullName evidence="2">Uncharacterized protein</fullName>
    </submittedName>
</protein>
<sequence>MNARIELTDIDRPREPLAVEVVESNARAMVVAVPGTIMKFELRLSQDGASFEGAIGGRYFRFDPSASTTRERTSAATKGGKVAAA</sequence>
<dbReference type="AlphaFoldDB" id="A0A549SH80"/>
<gene>
    <name evidence="2" type="ORF">FM996_18065</name>
</gene>
<evidence type="ECO:0000313" key="3">
    <source>
        <dbReference type="Proteomes" id="UP000316781"/>
    </source>
</evidence>
<name>A0A549SH80_METSR</name>
<evidence type="ECO:0000256" key="1">
    <source>
        <dbReference type="SAM" id="MobiDB-lite"/>
    </source>
</evidence>
<dbReference type="EMBL" id="VJMF01000078">
    <property type="protein sequence ID" value="TRL28981.1"/>
    <property type="molecule type" value="Genomic_DNA"/>
</dbReference>
<organism evidence="2 3">
    <name type="scientific">Methylosinus sporium</name>
    <dbReference type="NCBI Taxonomy" id="428"/>
    <lineage>
        <taxon>Bacteria</taxon>
        <taxon>Pseudomonadati</taxon>
        <taxon>Pseudomonadota</taxon>
        <taxon>Alphaproteobacteria</taxon>
        <taxon>Hyphomicrobiales</taxon>
        <taxon>Methylocystaceae</taxon>
        <taxon>Methylosinus</taxon>
    </lineage>
</organism>
<comment type="caution">
    <text evidence="2">The sequence shown here is derived from an EMBL/GenBank/DDBJ whole genome shotgun (WGS) entry which is preliminary data.</text>
</comment>
<dbReference type="RefSeq" id="WP_142864178.1">
    <property type="nucleotide sequence ID" value="NZ_VJMF01000078.1"/>
</dbReference>
<accession>A0A549SH80</accession>
<proteinExistence type="predicted"/>